<dbReference type="STRING" id="153721.MYP_1063"/>
<dbReference type="InterPro" id="IPR050238">
    <property type="entry name" value="DNA_Rep/Repair_Clamp_Loader"/>
</dbReference>
<dbReference type="Proteomes" id="UP000030185">
    <property type="component" value="Unassembled WGS sequence"/>
</dbReference>
<evidence type="ECO:0008006" key="3">
    <source>
        <dbReference type="Google" id="ProtNLM"/>
    </source>
</evidence>
<dbReference type="PANTHER" id="PTHR11669:SF8">
    <property type="entry name" value="DNA POLYMERASE III SUBUNIT DELTA"/>
    <property type="match status" value="1"/>
</dbReference>
<reference evidence="1 2" key="1">
    <citation type="submission" date="2014-09" db="EMBL/GenBank/DDBJ databases">
        <title>Sporocytophaga myxococcoides PG-01 genome sequencing.</title>
        <authorList>
            <person name="Liu L."/>
            <person name="Gao P.J."/>
            <person name="Chen G.J."/>
            <person name="Wang L.S."/>
        </authorList>
    </citation>
    <scope>NUCLEOTIDE SEQUENCE [LARGE SCALE GENOMIC DNA]</scope>
    <source>
        <strain evidence="1 2">PG-01</strain>
    </source>
</reference>
<proteinExistence type="predicted"/>
<dbReference type="RefSeq" id="WP_045459518.1">
    <property type="nucleotide sequence ID" value="NZ_BBLT01000002.1"/>
</dbReference>
<dbReference type="SUPFAM" id="SSF52540">
    <property type="entry name" value="P-loop containing nucleoside triphosphate hydrolases"/>
    <property type="match status" value="1"/>
</dbReference>
<name>A0A098LAB5_9BACT</name>
<dbReference type="InterPro" id="IPR027417">
    <property type="entry name" value="P-loop_NTPase"/>
</dbReference>
<sequence length="374" mass="42649">MLFSQIKGLEETKASLIASVKNRHVAHAQLFAGPEGSGSLAMALAYATYINCEEKGETDSCGTCASCNKFNKLIHPDLHFVFPVSTTKSVSKDASSALFMKEWRNFIAENPYGGLIEWGNFIGAENKQLNISVDESRNIIKTVTMKSFEAEYKIMVIWLPEQMNSSSANAILKVLEEPPVKTIFLLVTQNPDKIITTVLSRTQRVKIRPFTDEEVTKFLMEDKHLDEKKARQVAYLADGNLNEGLRLLQQAEEDNHQMFREWMRLCYKKVNILELVDWSEAFQKLGREGQKNLFQYGLNILRETLICRLNSKELLRLNEEDLKFVDGFSKALNEVKIENISKSLNEAYYHIERNANAKIVFLDLSLQISGMMKS</sequence>
<comment type="caution">
    <text evidence="1">The sequence shown here is derived from an EMBL/GenBank/DDBJ whole genome shotgun (WGS) entry which is preliminary data.</text>
</comment>
<dbReference type="eggNOG" id="COG0470">
    <property type="taxonomic scope" value="Bacteria"/>
</dbReference>
<dbReference type="GO" id="GO:0006261">
    <property type="term" value="P:DNA-templated DNA replication"/>
    <property type="evidence" value="ECO:0007669"/>
    <property type="project" value="TreeGrafter"/>
</dbReference>
<dbReference type="Pfam" id="PF13177">
    <property type="entry name" value="DNA_pol3_delta2"/>
    <property type="match status" value="1"/>
</dbReference>
<organism evidence="1 2">
    <name type="scientific">Sporocytophaga myxococcoides</name>
    <dbReference type="NCBI Taxonomy" id="153721"/>
    <lineage>
        <taxon>Bacteria</taxon>
        <taxon>Pseudomonadati</taxon>
        <taxon>Bacteroidota</taxon>
        <taxon>Cytophagia</taxon>
        <taxon>Cytophagales</taxon>
        <taxon>Cytophagaceae</taxon>
        <taxon>Sporocytophaga</taxon>
    </lineage>
</organism>
<protein>
    <recommendedName>
        <fullName evidence="3">DNA polymerase III subunit delta</fullName>
    </recommendedName>
</protein>
<evidence type="ECO:0000313" key="2">
    <source>
        <dbReference type="Proteomes" id="UP000030185"/>
    </source>
</evidence>
<evidence type="ECO:0000313" key="1">
    <source>
        <dbReference type="EMBL" id="GAL83835.1"/>
    </source>
</evidence>
<dbReference type="OrthoDB" id="9811073at2"/>
<dbReference type="Gene3D" id="3.40.50.300">
    <property type="entry name" value="P-loop containing nucleotide triphosphate hydrolases"/>
    <property type="match status" value="1"/>
</dbReference>
<dbReference type="AlphaFoldDB" id="A0A098LAB5"/>
<dbReference type="EMBL" id="BBLT01000002">
    <property type="protein sequence ID" value="GAL83835.1"/>
    <property type="molecule type" value="Genomic_DNA"/>
</dbReference>
<dbReference type="PANTHER" id="PTHR11669">
    <property type="entry name" value="REPLICATION FACTOR C / DNA POLYMERASE III GAMMA-TAU SUBUNIT"/>
    <property type="match status" value="1"/>
</dbReference>
<accession>A0A098LAB5</accession>
<gene>
    <name evidence="1" type="ORF">MYP_1063</name>
</gene>
<keyword evidence="2" id="KW-1185">Reference proteome</keyword>